<reference evidence="2 3" key="1">
    <citation type="submission" date="2019-08" db="EMBL/GenBank/DDBJ databases">
        <title>Amphibian skin-associated Pigmentiphaga: genome sequence and occurrence across geography and hosts.</title>
        <authorList>
            <person name="Bletz M.C."/>
            <person name="Bunk B."/>
            <person name="Sproeer C."/>
            <person name="Biwer P."/>
            <person name="Reiter S."/>
            <person name="Rabemananjara F.C.E."/>
            <person name="Schulz S."/>
            <person name="Overmann J."/>
            <person name="Vences M."/>
        </authorList>
    </citation>
    <scope>NUCLEOTIDE SEQUENCE [LARGE SCALE GENOMIC DNA]</scope>
    <source>
        <strain evidence="2 3">Mada1488</strain>
    </source>
</reference>
<dbReference type="GO" id="GO:0005509">
    <property type="term" value="F:calcium ion binding"/>
    <property type="evidence" value="ECO:0007669"/>
    <property type="project" value="InterPro"/>
</dbReference>
<dbReference type="Pfam" id="PF13946">
    <property type="entry name" value="DUF4214"/>
    <property type="match status" value="1"/>
</dbReference>
<feature type="domain" description="DUF4214" evidence="1">
    <location>
        <begin position="45"/>
        <end position="111"/>
    </location>
</feature>
<evidence type="ECO:0000313" key="3">
    <source>
        <dbReference type="Proteomes" id="UP000325161"/>
    </source>
</evidence>
<dbReference type="KEGG" id="pacr:FXN63_24565"/>
<dbReference type="InterPro" id="IPR018511">
    <property type="entry name" value="Hemolysin-typ_Ca-bd_CS"/>
</dbReference>
<protein>
    <submittedName>
        <fullName evidence="2">DUF4214 domain-containing protein</fullName>
    </submittedName>
</protein>
<dbReference type="EMBL" id="CP043046">
    <property type="protein sequence ID" value="QEI08664.1"/>
    <property type="molecule type" value="Genomic_DNA"/>
</dbReference>
<organism evidence="2 3">
    <name type="scientific">Pigmentiphaga aceris</name>
    <dbReference type="NCBI Taxonomy" id="1940612"/>
    <lineage>
        <taxon>Bacteria</taxon>
        <taxon>Pseudomonadati</taxon>
        <taxon>Pseudomonadota</taxon>
        <taxon>Betaproteobacteria</taxon>
        <taxon>Burkholderiales</taxon>
        <taxon>Alcaligenaceae</taxon>
        <taxon>Pigmentiphaga</taxon>
    </lineage>
</organism>
<dbReference type="InterPro" id="IPR001343">
    <property type="entry name" value="Hemolysn_Ca-bd"/>
</dbReference>
<dbReference type="InterPro" id="IPR011049">
    <property type="entry name" value="Serralysin-like_metalloprot_C"/>
</dbReference>
<dbReference type="Proteomes" id="UP000325161">
    <property type="component" value="Chromosome"/>
</dbReference>
<name>A0A5C0B401_9BURK</name>
<dbReference type="PROSITE" id="PS00330">
    <property type="entry name" value="HEMOLYSIN_CALCIUM"/>
    <property type="match status" value="1"/>
</dbReference>
<gene>
    <name evidence="2" type="ORF">FXN63_24565</name>
</gene>
<proteinExistence type="predicted"/>
<dbReference type="Gene3D" id="2.150.10.10">
    <property type="entry name" value="Serralysin-like metalloprotease, C-terminal"/>
    <property type="match status" value="1"/>
</dbReference>
<dbReference type="SUPFAM" id="SSF51120">
    <property type="entry name" value="beta-Roll"/>
    <property type="match status" value="1"/>
</dbReference>
<accession>A0A5C0B401</accession>
<dbReference type="Pfam" id="PF00353">
    <property type="entry name" value="HemolysinCabind"/>
    <property type="match status" value="1"/>
</dbReference>
<sequence length="756" mass="74494">MATAAQLTQITNLYVSLFNRVPDTEGLNFWSSALAGGASIDTITQGFLNAPEGIQTYSPFLSAQDFVTDFYTTVFGRAPDEAGLAFWVAALNNAGGADSTAARAQVVSGIVTAVTTPLTAAQIADPAFAQSVEDRGTFANKVAVGVYYGSALNTSLTSAQGFDLSAVDETAASVATAKAAAFLTIATTANVTGTASDDVFTLPVAFTGTLDGRGGNDTAILQGGTAIDLAKVSNVETLRFNSYTTTVDTSKVTGVTSYEASAGTATLTGLTTQTLGVIGAGVINATFNKAATSATVLLKAATAGSGVTIANGTDAAVTTLNLNGAGVLSTLAVDSTVTTLNIASTGKGISLTAAVDSDITTIDASASTGAVSVIVGANQSYKGGSGVDTVTLDASPTKAIDGGAGDNDVLVIDAVAGVVTLNAGITGFETLGLGANASGAYDASAFKHLLVNQPIAAAVSATNVAAGTDLTIGGNVDFTYALANTAGKADSLNLALKATTALTTTVTAAGIETINISTTDSSATLPDTAIQHALTLEATGATSIVVTGNTGLTLTNTGNTAVTSFDASAVTAGEINFVSENTTVGAAVSIKGSLVGANNLEGGVTNDTIVGGAGDDVITSGTGLDVLTGGAGDDQFILSANSGVTSLIYATITDFAAGDSIDVTSLATSGFATTTLTQTTLPAGATLAQLTAQASQGNGAVGDALASWFQFGGDTYIVVDNSAGNTFVEGADQLVKLNGVIDLTNADIAAGVITLA</sequence>
<dbReference type="InterPro" id="IPR025282">
    <property type="entry name" value="DUF4214"/>
</dbReference>
<evidence type="ECO:0000259" key="1">
    <source>
        <dbReference type="Pfam" id="PF13946"/>
    </source>
</evidence>
<dbReference type="PRINTS" id="PR00313">
    <property type="entry name" value="CABNDNGRPT"/>
</dbReference>
<keyword evidence="3" id="KW-1185">Reference proteome</keyword>
<dbReference type="RefSeq" id="WP_148818135.1">
    <property type="nucleotide sequence ID" value="NZ_CP043046.1"/>
</dbReference>
<dbReference type="OrthoDB" id="8749115at2"/>
<evidence type="ECO:0000313" key="2">
    <source>
        <dbReference type="EMBL" id="QEI08664.1"/>
    </source>
</evidence>
<dbReference type="AlphaFoldDB" id="A0A5C0B401"/>